<reference evidence="1" key="1">
    <citation type="journal article" date="2021" name="Environ. Microbiol.">
        <title>Gene family expansions and transcriptome signatures uncover fungal adaptations to wood decay.</title>
        <authorList>
            <person name="Hage H."/>
            <person name="Miyauchi S."/>
            <person name="Viragh M."/>
            <person name="Drula E."/>
            <person name="Min B."/>
            <person name="Chaduli D."/>
            <person name="Navarro D."/>
            <person name="Favel A."/>
            <person name="Norest M."/>
            <person name="Lesage-Meessen L."/>
            <person name="Balint B."/>
            <person name="Merenyi Z."/>
            <person name="de Eugenio L."/>
            <person name="Morin E."/>
            <person name="Martinez A.T."/>
            <person name="Baldrian P."/>
            <person name="Stursova M."/>
            <person name="Martinez M.J."/>
            <person name="Novotny C."/>
            <person name="Magnuson J.K."/>
            <person name="Spatafora J.W."/>
            <person name="Maurice S."/>
            <person name="Pangilinan J."/>
            <person name="Andreopoulos W."/>
            <person name="LaButti K."/>
            <person name="Hundley H."/>
            <person name="Na H."/>
            <person name="Kuo A."/>
            <person name="Barry K."/>
            <person name="Lipzen A."/>
            <person name="Henrissat B."/>
            <person name="Riley R."/>
            <person name="Ahrendt S."/>
            <person name="Nagy L.G."/>
            <person name="Grigoriev I.V."/>
            <person name="Martin F."/>
            <person name="Rosso M.N."/>
        </authorList>
    </citation>
    <scope>NUCLEOTIDE SEQUENCE</scope>
    <source>
        <strain evidence="1">CBS 384.51</strain>
    </source>
</reference>
<comment type="caution">
    <text evidence="1">The sequence shown here is derived from an EMBL/GenBank/DDBJ whole genome shotgun (WGS) entry which is preliminary data.</text>
</comment>
<protein>
    <submittedName>
        <fullName evidence="1">Uncharacterized protein</fullName>
    </submittedName>
</protein>
<dbReference type="Proteomes" id="UP001055072">
    <property type="component" value="Unassembled WGS sequence"/>
</dbReference>
<organism evidence="1 2">
    <name type="scientific">Irpex rosettiformis</name>
    <dbReference type="NCBI Taxonomy" id="378272"/>
    <lineage>
        <taxon>Eukaryota</taxon>
        <taxon>Fungi</taxon>
        <taxon>Dikarya</taxon>
        <taxon>Basidiomycota</taxon>
        <taxon>Agaricomycotina</taxon>
        <taxon>Agaricomycetes</taxon>
        <taxon>Polyporales</taxon>
        <taxon>Irpicaceae</taxon>
        <taxon>Irpex</taxon>
    </lineage>
</organism>
<accession>A0ACB8TM98</accession>
<name>A0ACB8TM98_9APHY</name>
<evidence type="ECO:0000313" key="1">
    <source>
        <dbReference type="EMBL" id="KAI0083158.1"/>
    </source>
</evidence>
<sequence>MYASSRYRRVYIVNDRRGICLSAEDCMYYVYTTSIYDHQCRNVKQLCTSLFPISS</sequence>
<gene>
    <name evidence="1" type="ORF">BDY19DRAFT_980436</name>
</gene>
<proteinExistence type="predicted"/>
<dbReference type="EMBL" id="MU274986">
    <property type="protein sequence ID" value="KAI0083158.1"/>
    <property type="molecule type" value="Genomic_DNA"/>
</dbReference>
<keyword evidence="2" id="KW-1185">Reference proteome</keyword>
<evidence type="ECO:0000313" key="2">
    <source>
        <dbReference type="Proteomes" id="UP001055072"/>
    </source>
</evidence>